<dbReference type="InterPro" id="IPR001633">
    <property type="entry name" value="EAL_dom"/>
</dbReference>
<feature type="domain" description="PAC" evidence="3">
    <location>
        <begin position="604"/>
        <end position="656"/>
    </location>
</feature>
<evidence type="ECO:0000256" key="1">
    <source>
        <dbReference type="SAM" id="Phobius"/>
    </source>
</evidence>
<organism evidence="7 8">
    <name type="scientific">Scytonema millei VB511283</name>
    <dbReference type="NCBI Taxonomy" id="1245923"/>
    <lineage>
        <taxon>Bacteria</taxon>
        <taxon>Bacillati</taxon>
        <taxon>Cyanobacteriota</taxon>
        <taxon>Cyanophyceae</taxon>
        <taxon>Nostocales</taxon>
        <taxon>Scytonemataceae</taxon>
        <taxon>Scytonema</taxon>
    </lineage>
</organism>
<dbReference type="InterPro" id="IPR035919">
    <property type="entry name" value="EAL_sf"/>
</dbReference>
<name>A0A9X5E821_9CYAN</name>
<dbReference type="CDD" id="cd01949">
    <property type="entry name" value="GGDEF"/>
    <property type="match status" value="1"/>
</dbReference>
<dbReference type="PROSITE" id="PS50883">
    <property type="entry name" value="EAL"/>
    <property type="match status" value="1"/>
</dbReference>
<keyword evidence="8" id="KW-1185">Reference proteome</keyword>
<keyword evidence="1" id="KW-0812">Transmembrane</keyword>
<dbReference type="EMBL" id="JTJC03000006">
    <property type="protein sequence ID" value="NHC37030.1"/>
    <property type="molecule type" value="Genomic_DNA"/>
</dbReference>
<dbReference type="GO" id="GO:0016020">
    <property type="term" value="C:membrane"/>
    <property type="evidence" value="ECO:0007669"/>
    <property type="project" value="InterPro"/>
</dbReference>
<dbReference type="Proteomes" id="UP000031532">
    <property type="component" value="Unassembled WGS sequence"/>
</dbReference>
<dbReference type="SMART" id="SM00086">
    <property type="entry name" value="PAC"/>
    <property type="match status" value="2"/>
</dbReference>
<dbReference type="InterPro" id="IPR013656">
    <property type="entry name" value="PAS_4"/>
</dbReference>
<dbReference type="Pfam" id="PF00563">
    <property type="entry name" value="EAL"/>
    <property type="match status" value="1"/>
</dbReference>
<dbReference type="Pfam" id="PF05228">
    <property type="entry name" value="CHASE4"/>
    <property type="match status" value="1"/>
</dbReference>
<dbReference type="RefSeq" id="WP_039713965.1">
    <property type="nucleotide sequence ID" value="NZ_JTJC03000006.1"/>
</dbReference>
<dbReference type="SUPFAM" id="SSF141868">
    <property type="entry name" value="EAL domain-like"/>
    <property type="match status" value="1"/>
</dbReference>
<dbReference type="NCBIfam" id="TIGR00254">
    <property type="entry name" value="GGDEF"/>
    <property type="match status" value="1"/>
</dbReference>
<evidence type="ECO:0000259" key="6">
    <source>
        <dbReference type="PROSITE" id="PS50887"/>
    </source>
</evidence>
<feature type="domain" description="PAS" evidence="2">
    <location>
        <begin position="526"/>
        <end position="599"/>
    </location>
</feature>
<dbReference type="PROSITE" id="PS50885">
    <property type="entry name" value="HAMP"/>
    <property type="match status" value="1"/>
</dbReference>
<feature type="domain" description="GGDEF" evidence="6">
    <location>
        <begin position="688"/>
        <end position="821"/>
    </location>
</feature>
<dbReference type="InterPro" id="IPR000014">
    <property type="entry name" value="PAS"/>
</dbReference>
<dbReference type="Gene3D" id="3.30.70.270">
    <property type="match status" value="1"/>
</dbReference>
<dbReference type="NCBIfam" id="TIGR00229">
    <property type="entry name" value="sensory_box"/>
    <property type="match status" value="1"/>
</dbReference>
<dbReference type="InterPro" id="IPR052155">
    <property type="entry name" value="Biofilm_reg_signaling"/>
</dbReference>
<evidence type="ECO:0000313" key="8">
    <source>
        <dbReference type="Proteomes" id="UP000031532"/>
    </source>
</evidence>
<dbReference type="SMART" id="SM00267">
    <property type="entry name" value="GGDEF"/>
    <property type="match status" value="1"/>
</dbReference>
<accession>A0A9X5E821</accession>
<dbReference type="GO" id="GO:0007165">
    <property type="term" value="P:signal transduction"/>
    <property type="evidence" value="ECO:0007669"/>
    <property type="project" value="InterPro"/>
</dbReference>
<dbReference type="SUPFAM" id="SSF55785">
    <property type="entry name" value="PYP-like sensor domain (PAS domain)"/>
    <property type="match status" value="2"/>
</dbReference>
<dbReference type="Gene3D" id="3.20.20.450">
    <property type="entry name" value="EAL domain"/>
    <property type="match status" value="1"/>
</dbReference>
<protein>
    <submittedName>
        <fullName evidence="7">EAL domain-containing protein</fullName>
    </submittedName>
</protein>
<comment type="caution">
    <text evidence="7">The sequence shown here is derived from an EMBL/GenBank/DDBJ whole genome shotgun (WGS) entry which is preliminary data.</text>
</comment>
<evidence type="ECO:0000259" key="2">
    <source>
        <dbReference type="PROSITE" id="PS50112"/>
    </source>
</evidence>
<dbReference type="InterPro" id="IPR000700">
    <property type="entry name" value="PAS-assoc_C"/>
</dbReference>
<dbReference type="Gene3D" id="3.30.450.20">
    <property type="entry name" value="PAS domain"/>
    <property type="match status" value="2"/>
</dbReference>
<dbReference type="PROSITE" id="PS50113">
    <property type="entry name" value="PAC"/>
    <property type="match status" value="1"/>
</dbReference>
<dbReference type="Pfam" id="PF00672">
    <property type="entry name" value="HAMP"/>
    <property type="match status" value="1"/>
</dbReference>
<dbReference type="SMART" id="SM00052">
    <property type="entry name" value="EAL"/>
    <property type="match status" value="1"/>
</dbReference>
<dbReference type="InterPro" id="IPR043128">
    <property type="entry name" value="Rev_trsase/Diguanyl_cyclase"/>
</dbReference>
<dbReference type="Pfam" id="PF00990">
    <property type="entry name" value="GGDEF"/>
    <property type="match status" value="1"/>
</dbReference>
<dbReference type="Pfam" id="PF13426">
    <property type="entry name" value="PAS_9"/>
    <property type="match status" value="1"/>
</dbReference>
<dbReference type="OrthoDB" id="9787983at2"/>
<dbReference type="PANTHER" id="PTHR44757">
    <property type="entry name" value="DIGUANYLATE CYCLASE DGCP"/>
    <property type="match status" value="1"/>
</dbReference>
<dbReference type="SUPFAM" id="SSF55073">
    <property type="entry name" value="Nucleotide cyclase"/>
    <property type="match status" value="1"/>
</dbReference>
<dbReference type="CDD" id="cd06225">
    <property type="entry name" value="HAMP"/>
    <property type="match status" value="1"/>
</dbReference>
<evidence type="ECO:0000259" key="4">
    <source>
        <dbReference type="PROSITE" id="PS50883"/>
    </source>
</evidence>
<dbReference type="PROSITE" id="PS50112">
    <property type="entry name" value="PAS"/>
    <property type="match status" value="1"/>
</dbReference>
<dbReference type="PANTHER" id="PTHR44757:SF4">
    <property type="entry name" value="DIGUANYLATE CYCLASE DGCE-RELATED"/>
    <property type="match status" value="1"/>
</dbReference>
<feature type="transmembrane region" description="Helical" evidence="1">
    <location>
        <begin position="274"/>
        <end position="294"/>
    </location>
</feature>
<dbReference type="InterPro" id="IPR035965">
    <property type="entry name" value="PAS-like_dom_sf"/>
</dbReference>
<keyword evidence="1" id="KW-0472">Membrane</keyword>
<sequence>MTLRKKTLIITGMTLFSLFVALYSTSKTILLDGFTQVEEQDADQNVRRIVQAYNDELNKLNIMNGDEAEWDGTYTDIETGNLEYFQNAFNYASLVRSNLDLIMYIRRRDRRIVYNGFITPYTKQALPVPKSLQKYFQQPEFFSNSNNDDPQQMGLLQLPEGLMLIAVRQILTSEGKGPSRGILVMGRYLDVKQLAAKTHFDIALERLDHPPIPLDFQRAEQTLIKNEQVFVRSLDESTIAGYAMLRNMEGNPAAILRVNLPRQIYQRGQLSVRYLVWLLLLVGLVFSVTTLLLLEKLVLSRIARLSSDVSRIGASSDLRSRVEIPGNDELACLASTINWMLTQLNQSQAALLKSEERYRVFLAQSSEGIWRCELERPVAIQAALEIQVNDFYQHGYLAECNEVLARMFGYASVGEMLGARIGEFLPKSIPANIEFFRAFISSGYRLVDAELCEFDRHGNLRYFLNNLIGIVENGYLVRVWGVQHDITARKQAEEALVRAKIAEAANLELTREINERKRIELALSREKELAQVTLHSIGDAVITTDAEGYVQSLNPVAEKLTRWDGEQARGLPLDCVFKIVNEITRETLDNPIERVLDESRIVKSSYNTLLIGRDGTEFAIDHSAAPIYASDRQLIGSILVFRDITQANTMARQLAWQASHDPLTELYNRREFEKRLATAVHSAQNGSIQHVLCYLDLDQFKIINDTCGHAAGDMLLRHISSLLPTQLRKTDTLARLGGDEFGILLYSCPLEQATQIASVLRQQINDYRFVWQDKTFTVGVSIGLVEINITTPSVASVLSAADAACYVAKNKGRNRVHVYQLDDTELAIQQGEMQWVTRLPQALEDNRFRLFYQPIAAIAPTSVGLPHHCEVLLRLEDETGKLVSPMAFIPAAERYHLMHRIDRWVIQTLFRHLMLSSTARLPHVYAVNLSGATLNDEQFISFVQEQFALTEICPQLICFEVTETVAITNLAKAAAVMRQLKALGCSFALDDFGSGMSSFAYLKNLPVDYLKIDGVFVREIVSDPIAAEMVAAIAKIASVMGIQTIAEFVEDEFILDKLRQLGVDYAQGYGISQPKALTLNPPMTRLHSQLGYCS</sequence>
<dbReference type="FunFam" id="3.30.70.270:FF:000001">
    <property type="entry name" value="Diguanylate cyclase domain protein"/>
    <property type="match status" value="1"/>
</dbReference>
<dbReference type="CDD" id="cd01948">
    <property type="entry name" value="EAL"/>
    <property type="match status" value="1"/>
</dbReference>
<reference evidence="7 8" key="1">
    <citation type="journal article" date="2015" name="Genome Announc.">
        <title>Draft Genome Sequence of the Terrestrial Cyanobacterium Scytonema millei VB511283, Isolated from Eastern India.</title>
        <authorList>
            <person name="Sen D."/>
            <person name="Chandrababunaidu M.M."/>
            <person name="Singh D."/>
            <person name="Sanghi N."/>
            <person name="Ghorai A."/>
            <person name="Mishra G.P."/>
            <person name="Madduluri M."/>
            <person name="Adhikary S.P."/>
            <person name="Tripathy S."/>
        </authorList>
    </citation>
    <scope>NUCLEOTIDE SEQUENCE [LARGE SCALE GENOMIC DNA]</scope>
    <source>
        <strain evidence="7 8">VB511283</strain>
    </source>
</reference>
<evidence type="ECO:0000259" key="3">
    <source>
        <dbReference type="PROSITE" id="PS50113"/>
    </source>
</evidence>
<dbReference type="SMART" id="SM00304">
    <property type="entry name" value="HAMP"/>
    <property type="match status" value="1"/>
</dbReference>
<dbReference type="CDD" id="cd00130">
    <property type="entry name" value="PAS"/>
    <property type="match status" value="1"/>
</dbReference>
<dbReference type="InterPro" id="IPR029787">
    <property type="entry name" value="Nucleotide_cyclase"/>
</dbReference>
<dbReference type="Pfam" id="PF08448">
    <property type="entry name" value="PAS_4"/>
    <property type="match status" value="1"/>
</dbReference>
<proteinExistence type="predicted"/>
<dbReference type="AlphaFoldDB" id="A0A9X5E821"/>
<feature type="domain" description="HAMP" evidence="5">
    <location>
        <begin position="296"/>
        <end position="349"/>
    </location>
</feature>
<feature type="domain" description="EAL" evidence="4">
    <location>
        <begin position="832"/>
        <end position="1088"/>
    </location>
</feature>
<evidence type="ECO:0000313" key="7">
    <source>
        <dbReference type="EMBL" id="NHC37030.1"/>
    </source>
</evidence>
<evidence type="ECO:0000259" key="5">
    <source>
        <dbReference type="PROSITE" id="PS50885"/>
    </source>
</evidence>
<dbReference type="PROSITE" id="PS50887">
    <property type="entry name" value="GGDEF"/>
    <property type="match status" value="1"/>
</dbReference>
<dbReference type="InterPro" id="IPR003660">
    <property type="entry name" value="HAMP_dom"/>
</dbReference>
<dbReference type="Gene3D" id="6.10.340.10">
    <property type="match status" value="1"/>
</dbReference>
<dbReference type="InterPro" id="IPR007892">
    <property type="entry name" value="CHASE4"/>
</dbReference>
<dbReference type="InterPro" id="IPR001610">
    <property type="entry name" value="PAC"/>
</dbReference>
<dbReference type="InterPro" id="IPR000160">
    <property type="entry name" value="GGDEF_dom"/>
</dbReference>
<keyword evidence="1" id="KW-1133">Transmembrane helix</keyword>
<gene>
    <name evidence="7" type="ORF">QH73_0020735</name>
</gene>